<proteinExistence type="predicted"/>
<dbReference type="Proteomes" id="UP000007029">
    <property type="component" value="Plasmid pTB1"/>
</dbReference>
<evidence type="ECO:0000313" key="2">
    <source>
        <dbReference type="Proteomes" id="UP000007029"/>
    </source>
</evidence>
<sequence length="173" mass="19002">MVDPDPIVVHQNLDAVVVDHDPRPSQNVIAPDDHLVGMQLDLHVRRILMPLEDNERLLIFGLAEQARDRVFRSPQVGFIPALFLLVLVERDHQFGGLPHGADRAGNGHDGSLLERDCCAIVARHLAAILPEIGCGLKKAQAVRVAGGYARGLADQWPNCPARARCWRPGRAGR</sequence>
<keyword evidence="1" id="KW-0614">Plasmid</keyword>
<dbReference type="HOGENOM" id="CLU_1546451_0_0_5"/>
<dbReference type="EMBL" id="CP000464">
    <property type="protein sequence ID" value="ABI93375.1"/>
    <property type="molecule type" value="Genomic_DNA"/>
</dbReference>
<dbReference type="AlphaFoldDB" id="Q07GM4"/>
<evidence type="ECO:0000313" key="1">
    <source>
        <dbReference type="EMBL" id="ABI93375.1"/>
    </source>
</evidence>
<accession>Q07GM4</accession>
<keyword evidence="2" id="KW-1185">Reference proteome</keyword>
<protein>
    <submittedName>
        <fullName evidence="1">Uncharacterized protein</fullName>
    </submittedName>
</protein>
<gene>
    <name evidence="1" type="ordered locus">RD1_A0076</name>
</gene>
<organism evidence="1 2">
    <name type="scientific">Roseobacter denitrificans (strain ATCC 33942 / OCh 114)</name>
    <name type="common">Erythrobacter sp. (strain OCh 114)</name>
    <name type="synonym">Roseobacter denitrificans</name>
    <dbReference type="NCBI Taxonomy" id="375451"/>
    <lineage>
        <taxon>Bacteria</taxon>
        <taxon>Pseudomonadati</taxon>
        <taxon>Pseudomonadota</taxon>
        <taxon>Alphaproteobacteria</taxon>
        <taxon>Rhodobacterales</taxon>
        <taxon>Roseobacteraceae</taxon>
        <taxon>Roseobacter</taxon>
    </lineage>
</organism>
<reference evidence="1 2" key="1">
    <citation type="journal article" date="2007" name="J. Bacteriol.">
        <title>The complete genome sequence of Roseobacter denitrificans reveals a mixotrophic rather than photosynthetic metabolism.</title>
        <authorList>
            <person name="Swingley W.D."/>
            <person name="Sadekar S."/>
            <person name="Mastrian S.D."/>
            <person name="Matthies H.J."/>
            <person name="Hao J."/>
            <person name="Ramos H."/>
            <person name="Acharya C.R."/>
            <person name="Conrad A.L."/>
            <person name="Taylor H.L."/>
            <person name="Dejesa L.C."/>
            <person name="Shah M.K."/>
            <person name="O'huallachain M.E."/>
            <person name="Lince M.T."/>
            <person name="Blankenship R.E."/>
            <person name="Beatty J.T."/>
            <person name="Touchman J.W."/>
        </authorList>
    </citation>
    <scope>NUCLEOTIDE SEQUENCE [LARGE SCALE GENOMIC DNA]</scope>
    <source>
        <strain evidence="2">ATCC 33942 / OCh 114</strain>
        <plasmid evidence="1 2">pTB1</plasmid>
    </source>
</reference>
<name>Q07GM4_ROSDO</name>
<geneLocation type="plasmid" evidence="1 2">
    <name>pTB1</name>
</geneLocation>
<dbReference type="KEGG" id="rde:RD1_A0076"/>